<dbReference type="Proteomes" id="UP000566995">
    <property type="component" value="Unassembled WGS sequence"/>
</dbReference>
<dbReference type="Pfam" id="PF09250">
    <property type="entry name" value="Prim-Pol"/>
    <property type="match status" value="1"/>
</dbReference>
<evidence type="ECO:0000313" key="2">
    <source>
        <dbReference type="EMBL" id="MBB4863330.1"/>
    </source>
</evidence>
<feature type="domain" description="DNA primase/polymerase bifunctional N-terminal" evidence="1">
    <location>
        <begin position="15"/>
        <end position="191"/>
    </location>
</feature>
<evidence type="ECO:0000259" key="1">
    <source>
        <dbReference type="SMART" id="SM00943"/>
    </source>
</evidence>
<dbReference type="SMART" id="SM00943">
    <property type="entry name" value="Prim-Pol"/>
    <property type="match status" value="1"/>
</dbReference>
<reference evidence="2 3" key="1">
    <citation type="submission" date="2020-08" db="EMBL/GenBank/DDBJ databases">
        <title>Functional genomics of gut bacteria from endangered species of beetles.</title>
        <authorList>
            <person name="Carlos-Shanley C."/>
        </authorList>
    </citation>
    <scope>NUCLEOTIDE SEQUENCE [LARGE SCALE GENOMIC DNA]</scope>
    <source>
        <strain evidence="2 3">S00179</strain>
    </source>
</reference>
<evidence type="ECO:0000313" key="3">
    <source>
        <dbReference type="Proteomes" id="UP000566995"/>
    </source>
</evidence>
<comment type="caution">
    <text evidence="2">The sequence shown here is derived from an EMBL/GenBank/DDBJ whole genome shotgun (WGS) entry which is preliminary data.</text>
</comment>
<name>A0A7W7P1D3_PSENT</name>
<accession>A0A7W7P1D3</accession>
<protein>
    <recommendedName>
        <fullName evidence="1">DNA primase/polymerase bifunctional N-terminal domain-containing protein</fullName>
    </recommendedName>
</protein>
<gene>
    <name evidence="2" type="ORF">HNP46_002177</name>
</gene>
<dbReference type="InterPro" id="IPR014819">
    <property type="entry name" value="PriCT_2"/>
</dbReference>
<dbReference type="GO" id="GO:0016817">
    <property type="term" value="F:hydrolase activity, acting on acid anhydrides"/>
    <property type="evidence" value="ECO:0007669"/>
    <property type="project" value="InterPro"/>
</dbReference>
<dbReference type="InterPro" id="IPR015330">
    <property type="entry name" value="DNA_primase/pol_bifunc_N"/>
</dbReference>
<dbReference type="SUPFAM" id="SSF56747">
    <property type="entry name" value="Prim-pol domain"/>
    <property type="match status" value="1"/>
</dbReference>
<sequence length="750" mass="81723">MAAVFQLADSPKVAALAYARMGWHVFPCWPIRDGACACGKPCKSPGKHPIGHLVPHGQEAATLDAEVIGQWWGAVPDANIAVHMAKSSLVAIDIDPRNGGLFTIEQVEAQHGELASDVLAFTGGGGEHRVFALPANLAGSLPGTLGKGVDVKVNGYIMVAPSNHISGSNYEWEISSSPLDGACPSPMPNWLRDLFRASAKAPEQPAAAENKLTEELAEDLQGALQFINGESRDSWYRVGMALHSTGDYQWAFDTWSDWSRQWAHKFDPVDQVRVWRSFKNKGLDGLSHAVIFSDAQANGWDNPRSAKPELRSVDDAYLAELAVLNGEKRKVITELGKREVLPFPVPGLDAVAEWIGHVTGARHGIATQMAAISVASLASSRLYESSMGDGCHLNQLVSAQSYSEVGPLMNAVGRIYHDAGLRKLLREQRISSPSGFFKTLHRSPASLYLAAEWGRKFFGPQFAAVEHVGILIGQGFNKQVWVLDAPEEAGLKKSELEDDQPVIHKPAFNLLAFAASSDLANVFSEAQSGRGLIETLLFSRVETDFDSDPRSEATPDWLINHVRRVRSLPTGANELDLVTVFNGNAGLIPTLKPVIFQAQPAEHYAAIDALSSHRNMRPILHGARIILRRLACTLAAWGNPESPIVTRDILDWAAQFVLGSTFEVLQAMKLGSSEEGRSTAYEKTLGAITKAGPQGIKLGYLQRSCWTYRNLDNDARGKLIDQLIDDGEIIRHPEISGHYVSADLIKVEVE</sequence>
<dbReference type="AlphaFoldDB" id="A0A7W7P1D3"/>
<organism evidence="2 3">
    <name type="scientific">Pseudomonas nitroreducens</name>
    <dbReference type="NCBI Taxonomy" id="46680"/>
    <lineage>
        <taxon>Bacteria</taxon>
        <taxon>Pseudomonadati</taxon>
        <taxon>Pseudomonadota</taxon>
        <taxon>Gammaproteobacteria</taxon>
        <taxon>Pseudomonadales</taxon>
        <taxon>Pseudomonadaceae</taxon>
        <taxon>Pseudomonas</taxon>
    </lineage>
</organism>
<proteinExistence type="predicted"/>
<dbReference type="EMBL" id="JACHLI010000006">
    <property type="protein sequence ID" value="MBB4863330.1"/>
    <property type="molecule type" value="Genomic_DNA"/>
</dbReference>
<dbReference type="CDD" id="cd04859">
    <property type="entry name" value="Prim_Pol"/>
    <property type="match status" value="1"/>
</dbReference>
<dbReference type="RefSeq" id="WP_184588609.1">
    <property type="nucleotide sequence ID" value="NZ_JACHLI010000006.1"/>
</dbReference>
<dbReference type="Pfam" id="PF08707">
    <property type="entry name" value="PriCT_2"/>
    <property type="match status" value="1"/>
</dbReference>